<evidence type="ECO:0000313" key="2">
    <source>
        <dbReference type="EMBL" id="KAJ1090837.1"/>
    </source>
</evidence>
<protein>
    <submittedName>
        <fullName evidence="2">Uncharacterized protein</fullName>
    </submittedName>
</protein>
<dbReference type="EMBL" id="JANPWB010000015">
    <property type="protein sequence ID" value="KAJ1090837.1"/>
    <property type="molecule type" value="Genomic_DNA"/>
</dbReference>
<reference evidence="2" key="1">
    <citation type="journal article" date="2022" name="bioRxiv">
        <title>Sequencing and chromosome-scale assembly of the giantPleurodeles waltlgenome.</title>
        <authorList>
            <person name="Brown T."/>
            <person name="Elewa A."/>
            <person name="Iarovenko S."/>
            <person name="Subramanian E."/>
            <person name="Araus A.J."/>
            <person name="Petzold A."/>
            <person name="Susuki M."/>
            <person name="Suzuki K.-i.T."/>
            <person name="Hayashi T."/>
            <person name="Toyoda A."/>
            <person name="Oliveira C."/>
            <person name="Osipova E."/>
            <person name="Leigh N.D."/>
            <person name="Simon A."/>
            <person name="Yun M.H."/>
        </authorList>
    </citation>
    <scope>NUCLEOTIDE SEQUENCE</scope>
    <source>
        <strain evidence="2">20211129_DDA</strain>
        <tissue evidence="2">Liver</tissue>
    </source>
</reference>
<keyword evidence="3" id="KW-1185">Reference proteome</keyword>
<gene>
    <name evidence="2" type="ORF">NDU88_003965</name>
</gene>
<organism evidence="2 3">
    <name type="scientific">Pleurodeles waltl</name>
    <name type="common">Iberian ribbed newt</name>
    <dbReference type="NCBI Taxonomy" id="8319"/>
    <lineage>
        <taxon>Eukaryota</taxon>
        <taxon>Metazoa</taxon>
        <taxon>Chordata</taxon>
        <taxon>Craniata</taxon>
        <taxon>Vertebrata</taxon>
        <taxon>Euteleostomi</taxon>
        <taxon>Amphibia</taxon>
        <taxon>Batrachia</taxon>
        <taxon>Caudata</taxon>
        <taxon>Salamandroidea</taxon>
        <taxon>Salamandridae</taxon>
        <taxon>Pleurodelinae</taxon>
        <taxon>Pleurodeles</taxon>
    </lineage>
</organism>
<feature type="compositionally biased region" description="Polar residues" evidence="1">
    <location>
        <begin position="105"/>
        <end position="125"/>
    </location>
</feature>
<name>A0AAV7LGY4_PLEWA</name>
<comment type="caution">
    <text evidence="2">The sequence shown here is derived from an EMBL/GenBank/DDBJ whole genome shotgun (WGS) entry which is preliminary data.</text>
</comment>
<feature type="region of interest" description="Disordered" evidence="1">
    <location>
        <begin position="1"/>
        <end position="126"/>
    </location>
</feature>
<evidence type="ECO:0000313" key="3">
    <source>
        <dbReference type="Proteomes" id="UP001066276"/>
    </source>
</evidence>
<dbReference type="Proteomes" id="UP001066276">
    <property type="component" value="Chromosome 11"/>
</dbReference>
<proteinExistence type="predicted"/>
<dbReference type="AlphaFoldDB" id="A0AAV7LGY4"/>
<feature type="compositionally biased region" description="Basic and acidic residues" evidence="1">
    <location>
        <begin position="1"/>
        <end position="15"/>
    </location>
</feature>
<sequence>MRRKTTSEEAGERRTTHGRNPATAKHREPCPRPEPLSGTTRGTWVVRRDGPEAGGHTNYPRGALTTKKQTPAGPVIEDWAARRSGQNQRDDRSDMGSAPPDPQITLETGQWGKTAQKNLTVTQRSGHIREPAAVKTEKEIEVEPQTASKKVGAQTERTLRWDGGTGVVPLPPSGNRRGRIASPPDPGLDLREEWISPLIPRAPN</sequence>
<feature type="region of interest" description="Disordered" evidence="1">
    <location>
        <begin position="161"/>
        <end position="204"/>
    </location>
</feature>
<evidence type="ECO:0000256" key="1">
    <source>
        <dbReference type="SAM" id="MobiDB-lite"/>
    </source>
</evidence>
<accession>A0AAV7LGY4</accession>